<evidence type="ECO:0000313" key="2">
    <source>
        <dbReference type="EMBL" id="JAQ05815.1"/>
    </source>
</evidence>
<dbReference type="EMBL" id="GDHC01012814">
    <property type="protein sequence ID" value="JAQ05815.1"/>
    <property type="molecule type" value="Transcribed_RNA"/>
</dbReference>
<feature type="non-terminal residue" evidence="2">
    <location>
        <position position="1"/>
    </location>
</feature>
<feature type="compositionally biased region" description="Basic and acidic residues" evidence="1">
    <location>
        <begin position="38"/>
        <end position="56"/>
    </location>
</feature>
<evidence type="ECO:0000256" key="1">
    <source>
        <dbReference type="SAM" id="MobiDB-lite"/>
    </source>
</evidence>
<dbReference type="AlphaFoldDB" id="A0A146LE98"/>
<name>A0A146LE98_LYGHE</name>
<feature type="region of interest" description="Disordered" evidence="1">
    <location>
        <begin position="38"/>
        <end position="70"/>
    </location>
</feature>
<gene>
    <name evidence="2" type="ORF">g.22125</name>
</gene>
<protein>
    <submittedName>
        <fullName evidence="2">Uncharacterized protein</fullName>
    </submittedName>
</protein>
<accession>A0A146LE98</accession>
<reference evidence="2" key="1">
    <citation type="journal article" date="2016" name="Gigascience">
        <title>De novo construction of an expanded transcriptome assembly for the western tarnished plant bug, Lygus hesperus.</title>
        <authorList>
            <person name="Tassone E.E."/>
            <person name="Geib S.M."/>
            <person name="Hall B."/>
            <person name="Fabrick J.A."/>
            <person name="Brent C.S."/>
            <person name="Hull J.J."/>
        </authorList>
    </citation>
    <scope>NUCLEOTIDE SEQUENCE</scope>
</reference>
<proteinExistence type="predicted"/>
<sequence>TSEVNRVVTVLPILIARKMYKFLILAAALVVCVSSAPHHDGHDHHDHDDDSHEIDPSKGAVGNVEVLPPDSPETMLRLKRALESDHSDVEVSKILEASSQEVKGKAYTYKFVSKEGKQCVAKWAEEPWVSPAPEHLTVRCA</sequence>
<organism evidence="2">
    <name type="scientific">Lygus hesperus</name>
    <name type="common">Western plant bug</name>
    <dbReference type="NCBI Taxonomy" id="30085"/>
    <lineage>
        <taxon>Eukaryota</taxon>
        <taxon>Metazoa</taxon>
        <taxon>Ecdysozoa</taxon>
        <taxon>Arthropoda</taxon>
        <taxon>Hexapoda</taxon>
        <taxon>Insecta</taxon>
        <taxon>Pterygota</taxon>
        <taxon>Neoptera</taxon>
        <taxon>Paraneoptera</taxon>
        <taxon>Hemiptera</taxon>
        <taxon>Heteroptera</taxon>
        <taxon>Panheteroptera</taxon>
        <taxon>Cimicomorpha</taxon>
        <taxon>Miridae</taxon>
        <taxon>Mirini</taxon>
        <taxon>Lygus</taxon>
    </lineage>
</organism>